<dbReference type="InterPro" id="IPR046977">
    <property type="entry name" value="RsmC/RlmG"/>
</dbReference>
<reference evidence="4" key="1">
    <citation type="journal article" date="2018" name="Curr. Microbiol.">
        <title>Cellulosimicrobium arenosum sp. nov., Isolated from Marine Sediment Sand.</title>
        <authorList>
            <person name="Oh M."/>
            <person name="Kim J.H."/>
            <person name="Yoon J.H."/>
            <person name="Schumann P."/>
            <person name="Kim W."/>
        </authorList>
    </citation>
    <scope>NUCLEOTIDE SEQUENCE</scope>
    <source>
        <strain evidence="4">KCTC 49039</strain>
    </source>
</reference>
<reference evidence="4" key="2">
    <citation type="submission" date="2020-09" db="EMBL/GenBank/DDBJ databases">
        <authorList>
            <person name="Yu Y."/>
        </authorList>
    </citation>
    <scope>NUCLEOTIDE SEQUENCE</scope>
    <source>
        <strain evidence="4">KCTC 49039</strain>
    </source>
</reference>
<evidence type="ECO:0000256" key="1">
    <source>
        <dbReference type="ARBA" id="ARBA00022603"/>
    </source>
</evidence>
<accession>A0A927J023</accession>
<comment type="caution">
    <text evidence="4">The sequence shown here is derived from an EMBL/GenBank/DDBJ whole genome shotgun (WGS) entry which is preliminary data.</text>
</comment>
<keyword evidence="1 4" id="KW-0489">Methyltransferase</keyword>
<name>A0A927J023_9MICO</name>
<dbReference type="InterPro" id="IPR029063">
    <property type="entry name" value="SAM-dependent_MTases_sf"/>
</dbReference>
<organism evidence="4 5">
    <name type="scientific">Cellulosimicrobium arenosum</name>
    <dbReference type="NCBI Taxonomy" id="2708133"/>
    <lineage>
        <taxon>Bacteria</taxon>
        <taxon>Bacillati</taxon>
        <taxon>Actinomycetota</taxon>
        <taxon>Actinomycetes</taxon>
        <taxon>Micrococcales</taxon>
        <taxon>Promicromonosporaceae</taxon>
        <taxon>Cellulosimicrobium</taxon>
    </lineage>
</organism>
<proteinExistence type="predicted"/>
<dbReference type="Gene3D" id="3.40.50.150">
    <property type="entry name" value="Vaccinia Virus protein VP39"/>
    <property type="match status" value="1"/>
</dbReference>
<dbReference type="CDD" id="cd02440">
    <property type="entry name" value="AdoMet_MTases"/>
    <property type="match status" value="1"/>
</dbReference>
<protein>
    <submittedName>
        <fullName evidence="4">Methyltransferase</fullName>
    </submittedName>
</protein>
<evidence type="ECO:0000313" key="5">
    <source>
        <dbReference type="Proteomes" id="UP000610846"/>
    </source>
</evidence>
<feature type="domain" description="Methyltransferase small" evidence="3">
    <location>
        <begin position="69"/>
        <end position="242"/>
    </location>
</feature>
<evidence type="ECO:0000259" key="3">
    <source>
        <dbReference type="Pfam" id="PF05175"/>
    </source>
</evidence>
<keyword evidence="2" id="KW-0808">Transferase</keyword>
<dbReference type="Proteomes" id="UP000610846">
    <property type="component" value="Unassembled WGS sequence"/>
</dbReference>
<dbReference type="PANTHER" id="PTHR47816">
    <property type="entry name" value="RIBOSOMAL RNA SMALL SUBUNIT METHYLTRANSFERASE C"/>
    <property type="match status" value="1"/>
</dbReference>
<dbReference type="EMBL" id="JACYHB010000006">
    <property type="protein sequence ID" value="MBD8079225.1"/>
    <property type="molecule type" value="Genomic_DNA"/>
</dbReference>
<dbReference type="Pfam" id="PF05175">
    <property type="entry name" value="MTS"/>
    <property type="match status" value="1"/>
</dbReference>
<dbReference type="AlphaFoldDB" id="A0A927J023"/>
<dbReference type="PANTHER" id="PTHR47816:SF4">
    <property type="entry name" value="RIBOSOMAL RNA SMALL SUBUNIT METHYLTRANSFERASE C"/>
    <property type="match status" value="1"/>
</dbReference>
<keyword evidence="5" id="KW-1185">Reference proteome</keyword>
<evidence type="ECO:0000313" key="4">
    <source>
        <dbReference type="EMBL" id="MBD8079225.1"/>
    </source>
</evidence>
<dbReference type="SUPFAM" id="SSF53335">
    <property type="entry name" value="S-adenosyl-L-methionine-dependent methyltransferases"/>
    <property type="match status" value="1"/>
</dbReference>
<gene>
    <name evidence="4" type="ORF">IF651_09195</name>
</gene>
<dbReference type="InterPro" id="IPR007848">
    <property type="entry name" value="Small_mtfrase_dom"/>
</dbReference>
<sequence length="246" mass="25765">MSAGVVVRRGASGGGTSVARIFVPEPAQLRSRVGSRVVSDSHDHYFTAQPASAAERRTLGLRLAGRDVEVEVASGVFSPGRIDLGTQVLLRTVAPLRGIAAGAHVLDLGCGWGPVALTMALDAPDATVWAVDVNERALDLVRRNAERLGLPGVRAVTPDDVPADLAFAALWSNPPIRVGKDALHAMLLRWLPRLAPGADAHLVVQRNLGADSLTSWLAANLPPLAPGASVEKVASAKGFRVLRVSV</sequence>
<dbReference type="GO" id="GO:0008757">
    <property type="term" value="F:S-adenosylmethionine-dependent methyltransferase activity"/>
    <property type="evidence" value="ECO:0007669"/>
    <property type="project" value="InterPro"/>
</dbReference>
<dbReference type="GO" id="GO:0032259">
    <property type="term" value="P:methylation"/>
    <property type="evidence" value="ECO:0007669"/>
    <property type="project" value="UniProtKB-KW"/>
</dbReference>
<evidence type="ECO:0000256" key="2">
    <source>
        <dbReference type="ARBA" id="ARBA00022679"/>
    </source>
</evidence>